<evidence type="ECO:0000313" key="1">
    <source>
        <dbReference type="EMBL" id="SDP28024.1"/>
    </source>
</evidence>
<dbReference type="OrthoDB" id="6258822at2"/>
<dbReference type="AlphaFoldDB" id="A0A1H0RET0"/>
<dbReference type="Gene3D" id="3.40.50.620">
    <property type="entry name" value="HUPs"/>
    <property type="match status" value="1"/>
</dbReference>
<reference evidence="2" key="1">
    <citation type="submission" date="2016-10" db="EMBL/GenBank/DDBJ databases">
        <authorList>
            <person name="Varghese N."/>
            <person name="Submissions S."/>
        </authorList>
    </citation>
    <scope>NUCLEOTIDE SEQUENCE [LARGE SCALE GENOMIC DNA]</scope>
    <source>
        <strain evidence="2">DSM 17101</strain>
    </source>
</reference>
<evidence type="ECO:0008006" key="3">
    <source>
        <dbReference type="Google" id="ProtNLM"/>
    </source>
</evidence>
<dbReference type="SUPFAM" id="SSF52402">
    <property type="entry name" value="Adenine nucleotide alpha hydrolases-like"/>
    <property type="match status" value="1"/>
</dbReference>
<proteinExistence type="predicted"/>
<name>A0A1H0RET0_9BURK</name>
<gene>
    <name evidence="1" type="ORF">SAMN04489708_11032</name>
</gene>
<dbReference type="Proteomes" id="UP000199317">
    <property type="component" value="Unassembled WGS sequence"/>
</dbReference>
<accession>A0A1H0RET0</accession>
<sequence>MKPRIRASFSGGRSSAKMCEILQRRFGDTHEIVFTFANTSWEHPDTLRFVDAVDRWLGLGLVWLEAVVHPGRKSCTHRVVTYETAARNGEVFEAVVAKYGLPNQVFKLCTRELKTNVMDSYARSIGWAKGSYETAIGIRADEPRRVRREVAERERIIYPLVDLEPVDKQDVLDFFEPFPWDLQIAEHQGNCVGCYKKSEAKLLRLYREGPRNFDFPVRLDQLYRNVGPNNVPGPRKMYRGYRSAPELVAEFDAAGPAYHPPVADGGCSESCELYETEQFDLFPV</sequence>
<dbReference type="EMBL" id="FNJL01000010">
    <property type="protein sequence ID" value="SDP28024.1"/>
    <property type="molecule type" value="Genomic_DNA"/>
</dbReference>
<keyword evidence="2" id="KW-1185">Reference proteome</keyword>
<organism evidence="1 2">
    <name type="scientific">Paracidovorax cattleyae</name>
    <dbReference type="NCBI Taxonomy" id="80868"/>
    <lineage>
        <taxon>Bacteria</taxon>
        <taxon>Pseudomonadati</taxon>
        <taxon>Pseudomonadota</taxon>
        <taxon>Betaproteobacteria</taxon>
        <taxon>Burkholderiales</taxon>
        <taxon>Comamonadaceae</taxon>
        <taxon>Paracidovorax</taxon>
    </lineage>
</organism>
<dbReference type="RefSeq" id="WP_143015886.1">
    <property type="nucleotide sequence ID" value="NZ_FNJL01000010.1"/>
</dbReference>
<dbReference type="InterPro" id="IPR014729">
    <property type="entry name" value="Rossmann-like_a/b/a_fold"/>
</dbReference>
<protein>
    <recommendedName>
        <fullName evidence="3">3'-phosphoadenosine 5'-phosphosulfate sulfotransferase (PAPS reductase)/FAD synthetase</fullName>
    </recommendedName>
</protein>
<evidence type="ECO:0000313" key="2">
    <source>
        <dbReference type="Proteomes" id="UP000199317"/>
    </source>
</evidence>